<reference evidence="1" key="1">
    <citation type="submission" date="2015-07" db="EMBL/GenBank/DDBJ databases">
        <title>MeaNS - Measles Nucleotide Surveillance Program.</title>
        <authorList>
            <person name="Tran T."/>
            <person name="Druce J."/>
        </authorList>
    </citation>
    <scope>NUCLEOTIDE SEQUENCE</scope>
    <source>
        <strain evidence="1">UCB-OBI-ISO-001</strain>
        <tissue evidence="1">Gonad</tissue>
    </source>
</reference>
<proteinExistence type="predicted"/>
<gene>
    <name evidence="1" type="ORF">OCBIM_22009877mg</name>
</gene>
<dbReference type="EMBL" id="KQ417621">
    <property type="protein sequence ID" value="KOF91029.1"/>
    <property type="molecule type" value="Genomic_DNA"/>
</dbReference>
<organism evidence="1">
    <name type="scientific">Octopus bimaculoides</name>
    <name type="common">California two-spotted octopus</name>
    <dbReference type="NCBI Taxonomy" id="37653"/>
    <lineage>
        <taxon>Eukaryota</taxon>
        <taxon>Metazoa</taxon>
        <taxon>Spiralia</taxon>
        <taxon>Lophotrochozoa</taxon>
        <taxon>Mollusca</taxon>
        <taxon>Cephalopoda</taxon>
        <taxon>Coleoidea</taxon>
        <taxon>Octopodiformes</taxon>
        <taxon>Octopoda</taxon>
        <taxon>Incirrata</taxon>
        <taxon>Octopodidae</taxon>
        <taxon>Octopus</taxon>
    </lineage>
</organism>
<accession>A0A0L8HPC7</accession>
<dbReference type="AlphaFoldDB" id="A0A0L8HPC7"/>
<protein>
    <submittedName>
        <fullName evidence="1">Uncharacterized protein</fullName>
    </submittedName>
</protein>
<name>A0A0L8HPC7_OCTBM</name>
<evidence type="ECO:0000313" key="1">
    <source>
        <dbReference type="EMBL" id="KOF91029.1"/>
    </source>
</evidence>
<sequence length="54" mass="6186">MSSHISLTPRYIFNLSLLFINCVRFIVPYSSRLFDIACLNAVLTEQARRPPLST</sequence>